<dbReference type="Proteomes" id="UP001528823">
    <property type="component" value="Unassembled WGS sequence"/>
</dbReference>
<accession>A0ABT5UGL2</accession>
<sequence>MPETYYVGLESFSEEDALYLSSENIFIHYKDILEGLLKPHEVEFLYWPLEPAYSLIDGEKADDYKPIFKDPHKLLIITHKIKDCLKKKEGEFINSKTGNYYHEDLQEHLDNIIKLCKKAKKHGVRLKLYAYY</sequence>
<evidence type="ECO:0000313" key="1">
    <source>
        <dbReference type="EMBL" id="MDE1465516.1"/>
    </source>
</evidence>
<dbReference type="RefSeq" id="WP_274691820.1">
    <property type="nucleotide sequence ID" value="NZ_JAPMOU010000068.1"/>
</dbReference>
<comment type="caution">
    <text evidence="1">The sequence shown here is derived from an EMBL/GenBank/DDBJ whole genome shotgun (WGS) entry which is preliminary data.</text>
</comment>
<keyword evidence="2" id="KW-1185">Reference proteome</keyword>
<dbReference type="EMBL" id="JAPMOU010000068">
    <property type="protein sequence ID" value="MDE1465516.1"/>
    <property type="molecule type" value="Genomic_DNA"/>
</dbReference>
<protein>
    <submittedName>
        <fullName evidence="1">Uncharacterized protein</fullName>
    </submittedName>
</protein>
<evidence type="ECO:0000313" key="2">
    <source>
        <dbReference type="Proteomes" id="UP001528823"/>
    </source>
</evidence>
<reference evidence="1 2" key="1">
    <citation type="submission" date="2022-11" db="EMBL/GenBank/DDBJ databases">
        <title>Spartinivicinus poritis sp. nov., isolated from scleractinian coral Porites lutea.</title>
        <authorList>
            <person name="Zhang G."/>
            <person name="Cai L."/>
            <person name="Wei Q."/>
        </authorList>
    </citation>
    <scope>NUCLEOTIDE SEQUENCE [LARGE SCALE GENOMIC DNA]</scope>
    <source>
        <strain evidence="1 2">A2-2</strain>
    </source>
</reference>
<gene>
    <name evidence="1" type="ORF">ORQ98_26500</name>
</gene>
<name>A0ABT5UGL2_9GAMM</name>
<organism evidence="1 2">
    <name type="scientific">Spartinivicinus poritis</name>
    <dbReference type="NCBI Taxonomy" id="2994640"/>
    <lineage>
        <taxon>Bacteria</taxon>
        <taxon>Pseudomonadati</taxon>
        <taxon>Pseudomonadota</taxon>
        <taxon>Gammaproteobacteria</taxon>
        <taxon>Oceanospirillales</taxon>
        <taxon>Zooshikellaceae</taxon>
        <taxon>Spartinivicinus</taxon>
    </lineage>
</organism>
<proteinExistence type="predicted"/>